<dbReference type="GO" id="GO:0004733">
    <property type="term" value="F:pyridoxamine phosphate oxidase activity"/>
    <property type="evidence" value="ECO:0007669"/>
    <property type="project" value="UniProtKB-UniRule"/>
</dbReference>
<dbReference type="Proteomes" id="UP000886812">
    <property type="component" value="Unassembled WGS sequence"/>
</dbReference>
<feature type="binding site" evidence="11">
    <location>
        <position position="104"/>
    </location>
    <ligand>
        <name>FMN</name>
        <dbReference type="ChEBI" id="CHEBI:58210"/>
    </ligand>
</feature>
<comment type="pathway">
    <text evidence="1">Cofactor metabolism; pyridoxal 5'-phosphate salvage; pyridoxal 5'-phosphate from pyridoxamine 5'-phosphate: step 1/1.</text>
</comment>
<dbReference type="InterPro" id="IPR012349">
    <property type="entry name" value="Split_barrel_FMN-bd"/>
</dbReference>
<evidence type="ECO:0000256" key="7">
    <source>
        <dbReference type="ARBA" id="ARBA00023002"/>
    </source>
</evidence>
<dbReference type="InterPro" id="IPR019576">
    <property type="entry name" value="Pyridoxamine_oxidase_dimer_C"/>
</dbReference>
<evidence type="ECO:0000256" key="9">
    <source>
        <dbReference type="NCBIfam" id="TIGR00558"/>
    </source>
</evidence>
<comment type="similarity">
    <text evidence="3">Belongs to the pyridoxamine 5'-phosphate oxidase family.</text>
</comment>
<feature type="binding site" evidence="10">
    <location>
        <begin position="190"/>
        <end position="192"/>
    </location>
    <ligand>
        <name>substrate</name>
    </ligand>
</feature>
<dbReference type="NCBIfam" id="TIGR00558">
    <property type="entry name" value="pdxH"/>
    <property type="match status" value="1"/>
</dbReference>
<dbReference type="GO" id="GO:0008615">
    <property type="term" value="P:pyridoxine biosynthetic process"/>
    <property type="evidence" value="ECO:0007669"/>
    <property type="project" value="UniProtKB-UniRule"/>
</dbReference>
<dbReference type="HAMAP" id="MF_01629">
    <property type="entry name" value="PdxH"/>
    <property type="match status" value="1"/>
</dbReference>
<dbReference type="InterPro" id="IPR000659">
    <property type="entry name" value="Pyridox_Oxase"/>
</dbReference>
<keyword evidence="7 14" id="KW-0560">Oxidoreductase</keyword>
<feature type="binding site" evidence="11">
    <location>
        <position position="82"/>
    </location>
    <ligand>
        <name>FMN</name>
        <dbReference type="ChEBI" id="CHEBI:58210"/>
    </ligand>
</feature>
<feature type="binding site" evidence="10">
    <location>
        <position position="122"/>
    </location>
    <ligand>
        <name>substrate</name>
    </ligand>
</feature>
<comment type="caution">
    <text evidence="14">The sequence shown here is derived from an EMBL/GenBank/DDBJ whole genome shotgun (WGS) entry which is preliminary data.</text>
</comment>
<evidence type="ECO:0000256" key="4">
    <source>
        <dbReference type="ARBA" id="ARBA00011738"/>
    </source>
</evidence>
<evidence type="ECO:0000313" key="15">
    <source>
        <dbReference type="Proteomes" id="UP000886812"/>
    </source>
</evidence>
<reference evidence="14" key="1">
    <citation type="submission" date="2020-10" db="EMBL/GenBank/DDBJ databases">
        <authorList>
            <person name="Gilroy R."/>
        </authorList>
    </citation>
    <scope>NUCLEOTIDE SEQUENCE</scope>
    <source>
        <strain evidence="14">10669</strain>
    </source>
</reference>
<dbReference type="EC" id="1.4.3.5" evidence="9"/>
<dbReference type="PANTHER" id="PTHR10851">
    <property type="entry name" value="PYRIDOXINE-5-PHOSPHATE OXIDASE"/>
    <property type="match status" value="1"/>
</dbReference>
<name>A0A9D1NJC3_9BACT</name>
<reference evidence="14" key="2">
    <citation type="journal article" date="2021" name="PeerJ">
        <title>Extensive microbial diversity within the chicken gut microbiome revealed by metagenomics and culture.</title>
        <authorList>
            <person name="Gilroy R."/>
            <person name="Ravi A."/>
            <person name="Getino M."/>
            <person name="Pursley I."/>
            <person name="Horton D.L."/>
            <person name="Alikhan N.F."/>
            <person name="Baker D."/>
            <person name="Gharbi K."/>
            <person name="Hall N."/>
            <person name="Watson M."/>
            <person name="Adriaenssens E.M."/>
            <person name="Foster-Nyarko E."/>
            <person name="Jarju S."/>
            <person name="Secka A."/>
            <person name="Antonio M."/>
            <person name="Oren A."/>
            <person name="Chaudhuri R.R."/>
            <person name="La Ragione R."/>
            <person name="Hildebrand F."/>
            <person name="Pallen M.J."/>
        </authorList>
    </citation>
    <scope>NUCLEOTIDE SEQUENCE</scope>
    <source>
        <strain evidence="14">10669</strain>
    </source>
</reference>
<feature type="binding site" evidence="11">
    <location>
        <position position="81"/>
    </location>
    <ligand>
        <name>FMN</name>
        <dbReference type="ChEBI" id="CHEBI:58210"/>
    </ligand>
</feature>
<dbReference type="AlphaFoldDB" id="A0A9D1NJC3"/>
<dbReference type="InterPro" id="IPR011576">
    <property type="entry name" value="Pyridox_Oxase_N"/>
</dbReference>
<accession>A0A9D1NJC3</accession>
<feature type="binding site" evidence="11">
    <location>
        <position position="184"/>
    </location>
    <ligand>
        <name>FMN</name>
        <dbReference type="ChEBI" id="CHEBI:58210"/>
    </ligand>
</feature>
<proteinExistence type="inferred from homology"/>
<dbReference type="InterPro" id="IPR019740">
    <property type="entry name" value="Pyridox_Oxase_CS"/>
</dbReference>
<comment type="subunit">
    <text evidence="4">Homodimer.</text>
</comment>
<dbReference type="NCBIfam" id="NF004231">
    <property type="entry name" value="PRK05679.1"/>
    <property type="match status" value="1"/>
</dbReference>
<dbReference type="PIRSF" id="PIRSF000190">
    <property type="entry name" value="Pyd_amn-ph_oxd"/>
    <property type="match status" value="1"/>
</dbReference>
<keyword evidence="5" id="KW-0285">Flavoprotein</keyword>
<sequence length="214" mass="24829">MDLFSLREEYTHGGLEREDLDENPFAQFRRWFDQACAAKLVEPNAMTVCTAGADGRPSARTVLLKAYDERGFVFFTNYTGRKARQIEENPFAALLFPWVALERQVEVEGRVEKISAAESLRYFLSRPFGSQLGAWVSHQSTVISSRSILLKKLDEMKRRFSEGKVPLPDFWGGFRVVPVRIEFWQGRPNRLHDRFCYTREDEKSASWKIERLAP</sequence>
<protein>
    <recommendedName>
        <fullName evidence="9">Pyridoxamine 5'-phosphate oxidase</fullName>
        <ecNumber evidence="9">1.4.3.5</ecNumber>
    </recommendedName>
</protein>
<comment type="pathway">
    <text evidence="2">Cofactor metabolism; pyridoxal 5'-phosphate salvage; pyridoxal 5'-phosphate from pyridoxine 5'-phosphate: step 1/1.</text>
</comment>
<keyword evidence="6 11" id="KW-0288">FMN</keyword>
<dbReference type="Pfam" id="PF01243">
    <property type="entry name" value="PNPOx_N"/>
    <property type="match status" value="1"/>
</dbReference>
<feature type="binding site" evidence="10">
    <location>
        <position position="65"/>
    </location>
    <ligand>
        <name>substrate</name>
    </ligand>
</feature>
<organism evidence="14 15">
    <name type="scientific">Candidatus Spyradosoma merdigallinarum</name>
    <dbReference type="NCBI Taxonomy" id="2840950"/>
    <lineage>
        <taxon>Bacteria</taxon>
        <taxon>Pseudomonadati</taxon>
        <taxon>Verrucomicrobiota</taxon>
        <taxon>Opitutia</taxon>
        <taxon>Opitutia incertae sedis</taxon>
        <taxon>Candidatus Spyradosoma</taxon>
    </lineage>
</organism>
<feature type="binding site" evidence="11">
    <location>
        <begin position="60"/>
        <end position="65"/>
    </location>
    <ligand>
        <name>FMN</name>
        <dbReference type="ChEBI" id="CHEBI:58210"/>
    </ligand>
</feature>
<dbReference type="SUPFAM" id="SSF50475">
    <property type="entry name" value="FMN-binding split barrel"/>
    <property type="match status" value="1"/>
</dbReference>
<dbReference type="GO" id="GO:0010181">
    <property type="term" value="F:FMN binding"/>
    <property type="evidence" value="ECO:0007669"/>
    <property type="project" value="UniProtKB-UniRule"/>
</dbReference>
<evidence type="ECO:0000256" key="10">
    <source>
        <dbReference type="PIRSR" id="PIRSR000190-1"/>
    </source>
</evidence>
<feature type="binding site" evidence="11">
    <location>
        <begin position="75"/>
        <end position="76"/>
    </location>
    <ligand>
        <name>FMN</name>
        <dbReference type="ChEBI" id="CHEBI:58210"/>
    </ligand>
</feature>
<feature type="domain" description="Pyridoxine 5'-phosphate oxidase dimerisation C-terminal" evidence="13">
    <location>
        <begin position="171"/>
        <end position="214"/>
    </location>
</feature>
<dbReference type="Gene3D" id="2.30.110.10">
    <property type="entry name" value="Electron Transport, Fmn-binding Protein, Chain A"/>
    <property type="match status" value="1"/>
</dbReference>
<dbReference type="PROSITE" id="PS01064">
    <property type="entry name" value="PYRIDOX_OXIDASE"/>
    <property type="match status" value="1"/>
</dbReference>
<dbReference type="EMBL" id="DVOG01000029">
    <property type="protein sequence ID" value="HIV03724.1"/>
    <property type="molecule type" value="Genomic_DNA"/>
</dbReference>
<evidence type="ECO:0000256" key="3">
    <source>
        <dbReference type="ARBA" id="ARBA00007301"/>
    </source>
</evidence>
<dbReference type="Pfam" id="PF10590">
    <property type="entry name" value="PNP_phzG_C"/>
    <property type="match status" value="1"/>
</dbReference>
<feature type="domain" description="Pyridoxamine 5'-phosphate oxidase N-terminal" evidence="12">
    <location>
        <begin position="33"/>
        <end position="156"/>
    </location>
</feature>
<dbReference type="FunFam" id="2.30.110.10:FF:000005">
    <property type="entry name" value="NAD(P)H-hydrate epimerase"/>
    <property type="match status" value="1"/>
</dbReference>
<feature type="binding site" evidence="10">
    <location>
        <position position="130"/>
    </location>
    <ligand>
        <name>substrate</name>
    </ligand>
</feature>
<evidence type="ECO:0000256" key="1">
    <source>
        <dbReference type="ARBA" id="ARBA00004738"/>
    </source>
</evidence>
<keyword evidence="8" id="KW-0664">Pyridoxine biosynthesis</keyword>
<evidence type="ECO:0000256" key="11">
    <source>
        <dbReference type="PIRSR" id="PIRSR000190-2"/>
    </source>
</evidence>
<feature type="binding site" evidence="10">
    <location>
        <position position="126"/>
    </location>
    <ligand>
        <name>substrate</name>
    </ligand>
</feature>
<evidence type="ECO:0000259" key="12">
    <source>
        <dbReference type="Pfam" id="PF01243"/>
    </source>
</evidence>
<evidence type="ECO:0000259" key="13">
    <source>
        <dbReference type="Pfam" id="PF10590"/>
    </source>
</evidence>
<feature type="binding site" evidence="10">
    <location>
        <begin position="7"/>
        <end position="10"/>
    </location>
    <ligand>
        <name>substrate</name>
    </ligand>
</feature>
<evidence type="ECO:0000256" key="6">
    <source>
        <dbReference type="ARBA" id="ARBA00022643"/>
    </source>
</evidence>
<comment type="cofactor">
    <cofactor evidence="11">
        <name>FMN</name>
        <dbReference type="ChEBI" id="CHEBI:58210"/>
    </cofactor>
    <text evidence="11">Binds 1 FMN per subunit.</text>
</comment>
<evidence type="ECO:0000256" key="5">
    <source>
        <dbReference type="ARBA" id="ARBA00022630"/>
    </source>
</evidence>
<feature type="binding site" evidence="11">
    <location>
        <begin position="139"/>
        <end position="140"/>
    </location>
    <ligand>
        <name>FMN</name>
        <dbReference type="ChEBI" id="CHEBI:58210"/>
    </ligand>
</feature>
<evidence type="ECO:0000313" key="14">
    <source>
        <dbReference type="EMBL" id="HIV03724.1"/>
    </source>
</evidence>
<evidence type="ECO:0000256" key="2">
    <source>
        <dbReference type="ARBA" id="ARBA00005037"/>
    </source>
</evidence>
<dbReference type="PANTHER" id="PTHR10851:SF0">
    <property type="entry name" value="PYRIDOXINE-5'-PHOSPHATE OXIDASE"/>
    <property type="match status" value="1"/>
</dbReference>
<gene>
    <name evidence="14" type="primary">pdxH</name>
    <name evidence="14" type="ORF">IAC75_01045</name>
</gene>
<evidence type="ECO:0000256" key="8">
    <source>
        <dbReference type="ARBA" id="ARBA00023096"/>
    </source>
</evidence>
<feature type="binding site" evidence="11">
    <location>
        <position position="194"/>
    </location>
    <ligand>
        <name>FMN</name>
        <dbReference type="ChEBI" id="CHEBI:58210"/>
    </ligand>
</feature>